<keyword evidence="3" id="KW-1185">Reference proteome</keyword>
<sequence length="206" mass="24533">CDTGKVEMVVMDLSQAFKQAIRKALGNPLIIADRFHFMRQVYWALDEVRREVQKELPKKDRLRMKRSKKLLWKSWAACSDDQKKKVQQLVEIDARLKEAYDLKQALDTWFKESDAYNVTAGLEVCLEKLEASTLEGFHRVARTFKRWHQEILHSFMYPYNNGYIEGVNNTIKVLKRLSYGIKNFERMRKKILWQQEVKLVLKQAYK</sequence>
<organism evidence="2 3">
    <name type="scientific">Oceanobacillus aidingensis</name>
    <dbReference type="NCBI Taxonomy" id="645964"/>
    <lineage>
        <taxon>Bacteria</taxon>
        <taxon>Bacillati</taxon>
        <taxon>Bacillota</taxon>
        <taxon>Bacilli</taxon>
        <taxon>Bacillales</taxon>
        <taxon>Bacillaceae</taxon>
        <taxon>Oceanobacillus</taxon>
    </lineage>
</organism>
<name>A0ABV9K0D9_9BACI</name>
<evidence type="ECO:0000313" key="2">
    <source>
        <dbReference type="EMBL" id="MFC4663389.1"/>
    </source>
</evidence>
<protein>
    <submittedName>
        <fullName evidence="2">ISL3 family transposase</fullName>
    </submittedName>
</protein>
<dbReference type="InterPro" id="IPR002560">
    <property type="entry name" value="Transposase_DDE"/>
</dbReference>
<dbReference type="PANTHER" id="PTHR33498:SF1">
    <property type="entry name" value="TRANSPOSASE FOR INSERTION SEQUENCE ELEMENT IS1557"/>
    <property type="match status" value="1"/>
</dbReference>
<reference evidence="3" key="1">
    <citation type="journal article" date="2019" name="Int. J. Syst. Evol. Microbiol.">
        <title>The Global Catalogue of Microorganisms (GCM) 10K type strain sequencing project: providing services to taxonomists for standard genome sequencing and annotation.</title>
        <authorList>
            <consortium name="The Broad Institute Genomics Platform"/>
            <consortium name="The Broad Institute Genome Sequencing Center for Infectious Disease"/>
            <person name="Wu L."/>
            <person name="Ma J."/>
        </authorList>
    </citation>
    <scope>NUCLEOTIDE SEQUENCE [LARGE SCALE GENOMIC DNA]</scope>
    <source>
        <strain evidence="3">CCUG 37257</strain>
    </source>
</reference>
<proteinExistence type="predicted"/>
<dbReference type="InterPro" id="IPR047951">
    <property type="entry name" value="Transpos_ISL3"/>
</dbReference>
<feature type="domain" description="Transposase IS204/IS1001/IS1096/IS1165 DDE" evidence="1">
    <location>
        <begin position="4"/>
        <end position="191"/>
    </location>
</feature>
<feature type="non-terminal residue" evidence="2">
    <location>
        <position position="1"/>
    </location>
</feature>
<dbReference type="Pfam" id="PF01610">
    <property type="entry name" value="DDE_Tnp_ISL3"/>
    <property type="match status" value="1"/>
</dbReference>
<evidence type="ECO:0000313" key="3">
    <source>
        <dbReference type="Proteomes" id="UP001595988"/>
    </source>
</evidence>
<dbReference type="PANTHER" id="PTHR33498">
    <property type="entry name" value="TRANSPOSASE FOR INSERTION SEQUENCE ELEMENT IS1557"/>
    <property type="match status" value="1"/>
</dbReference>
<dbReference type="Proteomes" id="UP001595988">
    <property type="component" value="Unassembled WGS sequence"/>
</dbReference>
<accession>A0ABV9K0D9</accession>
<gene>
    <name evidence="2" type="ORF">ACFO3P_14505</name>
</gene>
<comment type="caution">
    <text evidence="2">The sequence shown here is derived from an EMBL/GenBank/DDBJ whole genome shotgun (WGS) entry which is preliminary data.</text>
</comment>
<dbReference type="RefSeq" id="WP_379542469.1">
    <property type="nucleotide sequence ID" value="NZ_JBHSFT010000022.1"/>
</dbReference>
<dbReference type="EMBL" id="JBHSFT010000022">
    <property type="protein sequence ID" value="MFC4663389.1"/>
    <property type="molecule type" value="Genomic_DNA"/>
</dbReference>
<evidence type="ECO:0000259" key="1">
    <source>
        <dbReference type="Pfam" id="PF01610"/>
    </source>
</evidence>
<dbReference type="NCBIfam" id="NF033550">
    <property type="entry name" value="transpos_ISL3"/>
    <property type="match status" value="1"/>
</dbReference>